<protein>
    <submittedName>
        <fullName evidence="2">Hypothetical_protein</fullName>
    </submittedName>
</protein>
<sequence length="115" mass="13327">MQSAINDEIIDIKNAHKNVNNFENNAGVPQRTIALAYQYRLLYVGQMAGTSVVESAKQLLNHQIKARICNLLSIQYIDVTQPIYPVLFNIRMCNNYNIKIKMNYILQAHKNLQYR</sequence>
<name>A0AA86QYB0_9EUKA</name>
<proteinExistence type="predicted"/>
<reference evidence="1" key="1">
    <citation type="submission" date="2023-06" db="EMBL/GenBank/DDBJ databases">
        <authorList>
            <person name="Kurt Z."/>
        </authorList>
    </citation>
    <scope>NUCLEOTIDE SEQUENCE</scope>
</reference>
<reference evidence="2 3" key="2">
    <citation type="submission" date="2024-07" db="EMBL/GenBank/DDBJ databases">
        <authorList>
            <person name="Akdeniz Z."/>
        </authorList>
    </citation>
    <scope>NUCLEOTIDE SEQUENCE [LARGE SCALE GENOMIC DNA]</scope>
</reference>
<comment type="caution">
    <text evidence="1">The sequence shown here is derived from an EMBL/GenBank/DDBJ whole genome shotgun (WGS) entry which is preliminary data.</text>
</comment>
<accession>A0AA86QYB0</accession>
<dbReference type="AlphaFoldDB" id="A0AA86QYB0"/>
<evidence type="ECO:0000313" key="2">
    <source>
        <dbReference type="EMBL" id="CAL6041188.1"/>
    </source>
</evidence>
<dbReference type="EMBL" id="CAXDID020000148">
    <property type="protein sequence ID" value="CAL6041188.1"/>
    <property type="molecule type" value="Genomic_DNA"/>
</dbReference>
<dbReference type="Proteomes" id="UP001642409">
    <property type="component" value="Unassembled WGS sequence"/>
</dbReference>
<evidence type="ECO:0000313" key="1">
    <source>
        <dbReference type="EMBL" id="CAI9965497.1"/>
    </source>
</evidence>
<evidence type="ECO:0000313" key="3">
    <source>
        <dbReference type="Proteomes" id="UP001642409"/>
    </source>
</evidence>
<keyword evidence="3" id="KW-1185">Reference proteome</keyword>
<dbReference type="EMBL" id="CATOUU010000990">
    <property type="protein sequence ID" value="CAI9965497.1"/>
    <property type="molecule type" value="Genomic_DNA"/>
</dbReference>
<gene>
    <name evidence="2" type="ORF">HINF_LOCUS38841</name>
    <name evidence="1" type="ORF">HINF_LOCUS53142</name>
</gene>
<organism evidence="1">
    <name type="scientific">Hexamita inflata</name>
    <dbReference type="NCBI Taxonomy" id="28002"/>
    <lineage>
        <taxon>Eukaryota</taxon>
        <taxon>Metamonada</taxon>
        <taxon>Diplomonadida</taxon>
        <taxon>Hexamitidae</taxon>
        <taxon>Hexamitinae</taxon>
        <taxon>Hexamita</taxon>
    </lineage>
</organism>